<keyword evidence="9" id="KW-0472">Membrane</keyword>
<feature type="non-terminal residue" evidence="15">
    <location>
        <position position="607"/>
    </location>
</feature>
<dbReference type="InterPro" id="IPR000601">
    <property type="entry name" value="PKD_dom"/>
</dbReference>
<evidence type="ECO:0000256" key="10">
    <source>
        <dbReference type="ARBA" id="ARBA00023157"/>
    </source>
</evidence>
<comment type="similarity">
    <text evidence="3">Belongs to the polycystin family.</text>
</comment>
<feature type="domain" description="REJ" evidence="14">
    <location>
        <begin position="175"/>
        <end position="392"/>
    </location>
</feature>
<feature type="domain" description="PKD" evidence="13">
    <location>
        <begin position="108"/>
        <end position="177"/>
    </location>
</feature>
<evidence type="ECO:0000259" key="14">
    <source>
        <dbReference type="PROSITE" id="PS51111"/>
    </source>
</evidence>
<dbReference type="Proteomes" id="UP000009130">
    <property type="component" value="Chromosome 20"/>
</dbReference>
<name>G7Q080_MACFA</name>
<evidence type="ECO:0000256" key="3">
    <source>
        <dbReference type="ARBA" id="ARBA00007200"/>
    </source>
</evidence>
<feature type="domain" description="REJ" evidence="14">
    <location>
        <begin position="432"/>
        <end position="607"/>
    </location>
</feature>
<evidence type="ECO:0000256" key="6">
    <source>
        <dbReference type="ARBA" id="ARBA00022737"/>
    </source>
</evidence>
<dbReference type="FunFam" id="2.60.40.10:FF:000825">
    <property type="entry name" value="Polycystin 1, transient receptor potential channel interacting"/>
    <property type="match status" value="1"/>
</dbReference>
<reference evidence="15" key="1">
    <citation type="journal article" date="2011" name="Nat. Biotechnol.">
        <title>Genome sequencing and comparison of two nonhuman primate animal models, the cynomolgus and Chinese rhesus macaques.</title>
        <authorList>
            <person name="Yan G."/>
            <person name="Zhang G."/>
            <person name="Fang X."/>
            <person name="Zhang Y."/>
            <person name="Li C."/>
            <person name="Ling F."/>
            <person name="Cooper D.N."/>
            <person name="Li Q."/>
            <person name="Li Y."/>
            <person name="van Gool A.J."/>
            <person name="Du H."/>
            <person name="Chen J."/>
            <person name="Chen R."/>
            <person name="Zhang P."/>
            <person name="Huang Z."/>
            <person name="Thompson J.R."/>
            <person name="Meng Y."/>
            <person name="Bai Y."/>
            <person name="Wang J."/>
            <person name="Zhuo M."/>
            <person name="Wang T."/>
            <person name="Huang Y."/>
            <person name="Wei L."/>
            <person name="Li J."/>
            <person name="Wang Z."/>
            <person name="Hu H."/>
            <person name="Yang P."/>
            <person name="Le L."/>
            <person name="Stenson P.D."/>
            <person name="Li B."/>
            <person name="Liu X."/>
            <person name="Ball E.V."/>
            <person name="An N."/>
            <person name="Huang Q."/>
            <person name="Zhang Y."/>
            <person name="Fan W."/>
            <person name="Zhang X."/>
            <person name="Li Y."/>
            <person name="Wang W."/>
            <person name="Katze M.G."/>
            <person name="Su B."/>
            <person name="Nielsen R."/>
            <person name="Yang H."/>
            <person name="Wang J."/>
            <person name="Wang X."/>
            <person name="Wang J."/>
        </authorList>
    </citation>
    <scope>NUCLEOTIDE SEQUENCE [LARGE SCALE GENOMIC DNA]</scope>
    <source>
        <strain evidence="15">CE-4</strain>
    </source>
</reference>
<dbReference type="EMBL" id="CM001295">
    <property type="protein sequence ID" value="EHH60068.1"/>
    <property type="molecule type" value="Genomic_DNA"/>
</dbReference>
<dbReference type="InterPro" id="IPR014010">
    <property type="entry name" value="REJ_dom"/>
</dbReference>
<dbReference type="AlphaFoldDB" id="G7Q080"/>
<evidence type="ECO:0000313" key="15">
    <source>
        <dbReference type="EMBL" id="EHH60068.1"/>
    </source>
</evidence>
<accession>G7Q080</accession>
<dbReference type="GO" id="GO:0005261">
    <property type="term" value="F:monoatomic cation channel activity"/>
    <property type="evidence" value="ECO:0007669"/>
    <property type="project" value="TreeGrafter"/>
</dbReference>
<keyword evidence="6" id="KW-0677">Repeat</keyword>
<keyword evidence="11" id="KW-0325">Glycoprotein</keyword>
<dbReference type="InterPro" id="IPR035986">
    <property type="entry name" value="PKD_dom_sf"/>
</dbReference>
<keyword evidence="8" id="KW-0969">Cilium</keyword>
<evidence type="ECO:0000256" key="2">
    <source>
        <dbReference type="ARBA" id="ARBA00004651"/>
    </source>
</evidence>
<evidence type="ECO:0000256" key="7">
    <source>
        <dbReference type="ARBA" id="ARBA00022989"/>
    </source>
</evidence>
<dbReference type="InterPro" id="IPR013783">
    <property type="entry name" value="Ig-like_fold"/>
</dbReference>
<dbReference type="Pfam" id="PF00801">
    <property type="entry name" value="PKD"/>
    <property type="match status" value="2"/>
</dbReference>
<gene>
    <name evidence="15" type="ORF">EGM_11353</name>
</gene>
<evidence type="ECO:0000256" key="4">
    <source>
        <dbReference type="ARBA" id="ARBA00022475"/>
    </source>
</evidence>
<evidence type="ECO:0000259" key="13">
    <source>
        <dbReference type="PROSITE" id="PS50093"/>
    </source>
</evidence>
<keyword evidence="12" id="KW-0966">Cell projection</keyword>
<dbReference type="CDD" id="cd00146">
    <property type="entry name" value="PKD"/>
    <property type="match status" value="1"/>
</dbReference>
<organism>
    <name type="scientific">Macaca fascicularis</name>
    <name type="common">Crab-eating macaque</name>
    <name type="synonym">Cynomolgus monkey</name>
    <dbReference type="NCBI Taxonomy" id="9541"/>
    <lineage>
        <taxon>Eukaryota</taxon>
        <taxon>Metazoa</taxon>
        <taxon>Chordata</taxon>
        <taxon>Craniata</taxon>
        <taxon>Vertebrata</taxon>
        <taxon>Euteleostomi</taxon>
        <taxon>Mammalia</taxon>
        <taxon>Eutheria</taxon>
        <taxon>Euarchontoglires</taxon>
        <taxon>Primates</taxon>
        <taxon>Haplorrhini</taxon>
        <taxon>Catarrhini</taxon>
        <taxon>Cercopithecidae</taxon>
        <taxon>Cercopithecinae</taxon>
        <taxon>Macaca</taxon>
    </lineage>
</organism>
<dbReference type="SMART" id="SM00089">
    <property type="entry name" value="PKD"/>
    <property type="match status" value="2"/>
</dbReference>
<feature type="non-terminal residue" evidence="15">
    <location>
        <position position="1"/>
    </location>
</feature>
<dbReference type="GO" id="GO:0006816">
    <property type="term" value="P:calcium ion transport"/>
    <property type="evidence" value="ECO:0007669"/>
    <property type="project" value="TreeGrafter"/>
</dbReference>
<dbReference type="Gene3D" id="2.60.40.10">
    <property type="entry name" value="Immunoglobulins"/>
    <property type="match status" value="2"/>
</dbReference>
<evidence type="ECO:0000256" key="8">
    <source>
        <dbReference type="ARBA" id="ARBA00023069"/>
    </source>
</evidence>
<keyword evidence="5" id="KW-0812">Transmembrane</keyword>
<keyword evidence="4" id="KW-1003">Cell membrane</keyword>
<sequence>SGLQVPNCCEPGIATGTERNFTARVQRGSRVAYAWYFSLQKVQGDSLVILSGRDVTYTPVAAGLLEIQVRAFNALGSENRTLVLEVQDAVQYVALRSGPCFTNRSAWFEAATSPSPRRVAYHWDFGDGAPGQDTDEPRAEHCYLRPGDYRVQVNASNLVSFFVAQATVTVQVLACREPEVDVVLPLQVLMRRSQRNYLEAHVDLRDCVTYQTEYRWEVYRTASCQRPGRPTRVALPGVDVSRPQLVLPRLALPVGHYCFVFVVSFGDTPLARSIQANVTVAPERLVPIIEGGSYRVWSDTQDLVLDGSESYDPNLEDGDQTPLSFHWACVASTQREAGGCALNFGPRGSSVVTIPRERLAAGVEYTFSLTVWKAGRKEEATNQTVGATRPSVTRLRQPSIPAHPLFSVFYSMYNLQATHALPAQRGRLRGGGWHAAEAAGAPLVYALLLRRCRQGHCEEFCVYKGSLSSYGAVLPPGFRPHFEVGLAVVVQDQLGAAVVALNRSLAIALPEPSGGTTGLTVWLHGLTASVLPGLLRQADPQHVIEYSLALVTVLNEYEQALDVAAEPEHERQRRAQIRKNVTQTLVSLRVHTVDDIQQIAAALAQSM</sequence>
<dbReference type="SUPFAM" id="SSF49299">
    <property type="entry name" value="PKD domain"/>
    <property type="match status" value="1"/>
</dbReference>
<protein>
    <submittedName>
        <fullName evidence="15">Uncharacterized protein</fullName>
    </submittedName>
</protein>
<dbReference type="PROSITE" id="PS51111">
    <property type="entry name" value="REJ"/>
    <property type="match status" value="2"/>
</dbReference>
<dbReference type="Pfam" id="PF02010">
    <property type="entry name" value="REJ"/>
    <property type="match status" value="2"/>
</dbReference>
<evidence type="ECO:0000256" key="1">
    <source>
        <dbReference type="ARBA" id="ARBA00004138"/>
    </source>
</evidence>
<dbReference type="PANTHER" id="PTHR46730">
    <property type="entry name" value="POLYCYSTIN-1"/>
    <property type="match status" value="1"/>
</dbReference>
<dbReference type="GO" id="GO:0060170">
    <property type="term" value="C:ciliary membrane"/>
    <property type="evidence" value="ECO:0007669"/>
    <property type="project" value="UniProtKB-ARBA"/>
</dbReference>
<dbReference type="InterPro" id="IPR002859">
    <property type="entry name" value="PKD/REJ-like"/>
</dbReference>
<evidence type="ECO:0000256" key="11">
    <source>
        <dbReference type="ARBA" id="ARBA00023180"/>
    </source>
</evidence>
<evidence type="ECO:0000256" key="9">
    <source>
        <dbReference type="ARBA" id="ARBA00023136"/>
    </source>
</evidence>
<proteinExistence type="inferred from homology"/>
<evidence type="ECO:0000256" key="12">
    <source>
        <dbReference type="ARBA" id="ARBA00023273"/>
    </source>
</evidence>
<dbReference type="InterPro" id="IPR022409">
    <property type="entry name" value="PKD/Chitinase_dom"/>
</dbReference>
<dbReference type="PANTHER" id="PTHR46730:SF3">
    <property type="entry name" value="POLYCYSTIN-1"/>
    <property type="match status" value="1"/>
</dbReference>
<keyword evidence="7" id="KW-1133">Transmembrane helix</keyword>
<evidence type="ECO:0000256" key="5">
    <source>
        <dbReference type="ARBA" id="ARBA00022692"/>
    </source>
</evidence>
<comment type="subcellular location">
    <subcellularLocation>
        <location evidence="2">Cell membrane</location>
        <topology evidence="2">Multi-pass membrane protein</topology>
    </subcellularLocation>
    <subcellularLocation>
        <location evidence="1">Cell projection</location>
        <location evidence="1">Cilium</location>
    </subcellularLocation>
</comment>
<keyword evidence="10" id="KW-1015">Disulfide bond</keyword>
<dbReference type="PROSITE" id="PS50093">
    <property type="entry name" value="PKD"/>
    <property type="match status" value="1"/>
</dbReference>